<evidence type="ECO:0000313" key="9">
    <source>
        <dbReference type="EMBL" id="CUP63648.1"/>
    </source>
</evidence>
<dbReference type="PIRSF" id="PIRSF500217">
    <property type="entry name" value="AlgI"/>
    <property type="match status" value="1"/>
</dbReference>
<feature type="transmembrane region" description="Helical" evidence="8">
    <location>
        <begin position="30"/>
        <end position="57"/>
    </location>
</feature>
<dbReference type="EMBL" id="CZBE01000008">
    <property type="protein sequence ID" value="CUP63648.1"/>
    <property type="molecule type" value="Genomic_DNA"/>
</dbReference>
<keyword evidence="3 7" id="KW-1003">Cell membrane</keyword>
<keyword evidence="4 8" id="KW-0812">Transmembrane</keyword>
<dbReference type="InterPro" id="IPR004299">
    <property type="entry name" value="MBOAT_fam"/>
</dbReference>
<sequence>MVFSSLTFVFLFLPVVLLINYLLPKKAQNYWLLIVSLFFYAWGAHNFVLVMILSIILNYCFAIKIEECKESKILRRFWLLLAVVVNLGILFYNKYLNFFTSILNSVFGDSIVITNIMLPIGISFFTFQALSYVIDVYRGDVKVQKNPFYLGLYIAFFPQLIAGPIIRYHTIAEQIEKRKMKLDRFYNGVRRFISGFAQKILLANAFSVVADEAFSCIGQPENLSITFAWLGAICYSFQILFDFSGYSSMAIGLGKMFGFDFMENFNYPYISKSVSEFWRRWHISLGQFFRDYVYVPMGGSRVTSKFILVRNLFVVWLLTGIWHGASWNFIMWGLGYFLLLTIEKLIMLPRNDWGIISKSLYRCFTLLAVLLGWVLFRADGMHSAFYYVKSMFGLSGNAFFNGNTVRYITNSAVLLVLAVLFSTPVISNTLNYLEKRYRIRILIDLCYIVLFLLAVSSLVMGANNPFIYFNF</sequence>
<dbReference type="Proteomes" id="UP000095765">
    <property type="component" value="Unassembled WGS sequence"/>
</dbReference>
<feature type="transmembrane region" description="Helical" evidence="8">
    <location>
        <begin position="107"/>
        <end position="127"/>
    </location>
</feature>
<dbReference type="GO" id="GO:0042121">
    <property type="term" value="P:alginic acid biosynthetic process"/>
    <property type="evidence" value="ECO:0007669"/>
    <property type="project" value="InterPro"/>
</dbReference>
<evidence type="ECO:0000256" key="7">
    <source>
        <dbReference type="PIRNR" id="PIRNR016636"/>
    </source>
</evidence>
<dbReference type="AlphaFoldDB" id="A0A174PYA0"/>
<evidence type="ECO:0000256" key="8">
    <source>
        <dbReference type="SAM" id="Phobius"/>
    </source>
</evidence>
<dbReference type="RefSeq" id="WP_055244787.1">
    <property type="nucleotide sequence ID" value="NZ_CABIWA010000011.1"/>
</dbReference>
<dbReference type="GO" id="GO:0005886">
    <property type="term" value="C:plasma membrane"/>
    <property type="evidence" value="ECO:0007669"/>
    <property type="project" value="UniProtKB-SubCell"/>
</dbReference>
<feature type="transmembrane region" description="Helical" evidence="8">
    <location>
        <begin position="329"/>
        <end position="347"/>
    </location>
</feature>
<dbReference type="GO" id="GO:0016746">
    <property type="term" value="F:acyltransferase activity"/>
    <property type="evidence" value="ECO:0007669"/>
    <property type="project" value="UniProtKB-KW"/>
</dbReference>
<keyword evidence="6 7" id="KW-0472">Membrane</keyword>
<proteinExistence type="inferred from homology"/>
<feature type="transmembrane region" description="Helical" evidence="8">
    <location>
        <begin position="6"/>
        <end position="23"/>
    </location>
</feature>
<comment type="subcellular location">
    <subcellularLocation>
        <location evidence="1">Cell membrane</location>
        <topology evidence="1">Multi-pass membrane protein</topology>
    </subcellularLocation>
</comment>
<evidence type="ECO:0000256" key="4">
    <source>
        <dbReference type="ARBA" id="ARBA00022692"/>
    </source>
</evidence>
<dbReference type="InterPro" id="IPR024194">
    <property type="entry name" value="Ac/AlaTfrase_AlgI/DltB"/>
</dbReference>
<keyword evidence="7" id="KW-0808">Transferase</keyword>
<evidence type="ECO:0000313" key="10">
    <source>
        <dbReference type="Proteomes" id="UP000095765"/>
    </source>
</evidence>
<feature type="transmembrane region" description="Helical" evidence="8">
    <location>
        <begin position="77"/>
        <end position="95"/>
    </location>
</feature>
<organism evidence="9 10">
    <name type="scientific">Anaerotruncus colihominis</name>
    <dbReference type="NCBI Taxonomy" id="169435"/>
    <lineage>
        <taxon>Bacteria</taxon>
        <taxon>Bacillati</taxon>
        <taxon>Bacillota</taxon>
        <taxon>Clostridia</taxon>
        <taxon>Eubacteriales</taxon>
        <taxon>Oscillospiraceae</taxon>
        <taxon>Anaerotruncus</taxon>
    </lineage>
</organism>
<feature type="transmembrane region" description="Helical" evidence="8">
    <location>
        <begin position="222"/>
        <end position="241"/>
    </location>
</feature>
<dbReference type="Pfam" id="PF03062">
    <property type="entry name" value="MBOAT"/>
    <property type="match status" value="1"/>
</dbReference>
<evidence type="ECO:0000256" key="3">
    <source>
        <dbReference type="ARBA" id="ARBA00022475"/>
    </source>
</evidence>
<dbReference type="PANTHER" id="PTHR13285">
    <property type="entry name" value="ACYLTRANSFERASE"/>
    <property type="match status" value="1"/>
</dbReference>
<evidence type="ECO:0000256" key="5">
    <source>
        <dbReference type="ARBA" id="ARBA00022989"/>
    </source>
</evidence>
<feature type="transmembrane region" description="Helical" evidence="8">
    <location>
        <begin position="189"/>
        <end position="210"/>
    </location>
</feature>
<name>A0A174PYA0_9FIRM</name>
<keyword evidence="7" id="KW-0012">Acyltransferase</keyword>
<feature type="transmembrane region" description="Helical" evidence="8">
    <location>
        <begin position="306"/>
        <end position="323"/>
    </location>
</feature>
<feature type="transmembrane region" description="Helical" evidence="8">
    <location>
        <begin position="407"/>
        <end position="430"/>
    </location>
</feature>
<protein>
    <submittedName>
        <fullName evidence="9">D-alanyl-lipoteichoic acid biosynthesis protein DltB</fullName>
    </submittedName>
</protein>
<dbReference type="PIRSF" id="PIRSF016636">
    <property type="entry name" value="AlgI_DltB"/>
    <property type="match status" value="1"/>
</dbReference>
<dbReference type="PANTHER" id="PTHR13285:SF18">
    <property type="entry name" value="PROTEIN-CYSTEINE N-PALMITOYLTRANSFERASE RASP"/>
    <property type="match status" value="1"/>
</dbReference>
<gene>
    <name evidence="9" type="primary">dltB_2</name>
    <name evidence="9" type="ORF">ERS852551_01429</name>
</gene>
<feature type="transmembrane region" description="Helical" evidence="8">
    <location>
        <begin position="442"/>
        <end position="462"/>
    </location>
</feature>
<dbReference type="InterPro" id="IPR051085">
    <property type="entry name" value="MB_O-acyltransferase"/>
</dbReference>
<evidence type="ECO:0000256" key="6">
    <source>
        <dbReference type="ARBA" id="ARBA00023136"/>
    </source>
</evidence>
<dbReference type="InterPro" id="IPR028362">
    <property type="entry name" value="AlgI"/>
</dbReference>
<comment type="similarity">
    <text evidence="2 7">Belongs to the membrane-bound acyltransferase family.</text>
</comment>
<feature type="transmembrane region" description="Helical" evidence="8">
    <location>
        <begin position="147"/>
        <end position="168"/>
    </location>
</feature>
<keyword evidence="5 8" id="KW-1133">Transmembrane helix</keyword>
<feature type="transmembrane region" description="Helical" evidence="8">
    <location>
        <begin position="359"/>
        <end position="376"/>
    </location>
</feature>
<accession>A0A174PYA0</accession>
<evidence type="ECO:0000256" key="1">
    <source>
        <dbReference type="ARBA" id="ARBA00004651"/>
    </source>
</evidence>
<evidence type="ECO:0000256" key="2">
    <source>
        <dbReference type="ARBA" id="ARBA00010323"/>
    </source>
</evidence>
<dbReference type="OrthoDB" id="9805788at2"/>
<reference evidence="9 10" key="1">
    <citation type="submission" date="2015-09" db="EMBL/GenBank/DDBJ databases">
        <authorList>
            <consortium name="Pathogen Informatics"/>
        </authorList>
    </citation>
    <scope>NUCLEOTIDE SEQUENCE [LARGE SCALE GENOMIC DNA]</scope>
    <source>
        <strain evidence="9 10">2789STDY5834939</strain>
    </source>
</reference>